<proteinExistence type="predicted"/>
<organism evidence="1">
    <name type="scientific">bioreactor metagenome</name>
    <dbReference type="NCBI Taxonomy" id="1076179"/>
    <lineage>
        <taxon>unclassified sequences</taxon>
        <taxon>metagenomes</taxon>
        <taxon>ecological metagenomes</taxon>
    </lineage>
</organism>
<dbReference type="AlphaFoldDB" id="A0A644ZYZ3"/>
<dbReference type="EMBL" id="VSSQ01010762">
    <property type="protein sequence ID" value="MPM45161.1"/>
    <property type="molecule type" value="Genomic_DNA"/>
</dbReference>
<sequence length="71" mass="8247">MKVPKYIKDSIIKSGKHRAIADNENEKVRDWLDNQGLGDNDMVINYLIDSIEVGNDPYGLIKFLEEDEFIY</sequence>
<accession>A0A644ZYZ3</accession>
<reference evidence="1" key="1">
    <citation type="submission" date="2019-08" db="EMBL/GenBank/DDBJ databases">
        <authorList>
            <person name="Kucharzyk K."/>
            <person name="Murdoch R.W."/>
            <person name="Higgins S."/>
            <person name="Loffler F."/>
        </authorList>
    </citation>
    <scope>NUCLEOTIDE SEQUENCE</scope>
</reference>
<evidence type="ECO:0000313" key="1">
    <source>
        <dbReference type="EMBL" id="MPM45161.1"/>
    </source>
</evidence>
<comment type="caution">
    <text evidence="1">The sequence shown here is derived from an EMBL/GenBank/DDBJ whole genome shotgun (WGS) entry which is preliminary data.</text>
</comment>
<protein>
    <submittedName>
        <fullName evidence="1">Uncharacterized protein</fullName>
    </submittedName>
</protein>
<name>A0A644ZYZ3_9ZZZZ</name>
<gene>
    <name evidence="1" type="ORF">SDC9_91847</name>
</gene>